<dbReference type="InterPro" id="IPR001647">
    <property type="entry name" value="HTH_TetR"/>
</dbReference>
<sequence>MGMSSTSAHDPAGSDTAVPASTGGRWRGPGRPPAGSEDKRERILNEAVALFGAHGYAGTSLADIAAAAEISKAGLLHHFASKEALFAQVLERRDREDRANLLGDEEFRDDPWRLLDAFIALVEHNTRHRELVAIYTATTPAVLAVEHPAHAWLAGHLADSIAQIEESLERGKAVGSVRPEAPSRLIARSVVALSDGLQIQWLCATTPDTAAARNVGTGMVDEMRLYVEDLKQRWRIG</sequence>
<dbReference type="SUPFAM" id="SSF48498">
    <property type="entry name" value="Tetracyclin repressor-like, C-terminal domain"/>
    <property type="match status" value="1"/>
</dbReference>
<organism evidence="7 8">
    <name type="scientific">Actinomyces ruminicola</name>
    <dbReference type="NCBI Taxonomy" id="332524"/>
    <lineage>
        <taxon>Bacteria</taxon>
        <taxon>Bacillati</taxon>
        <taxon>Actinomycetota</taxon>
        <taxon>Actinomycetes</taxon>
        <taxon>Actinomycetales</taxon>
        <taxon>Actinomycetaceae</taxon>
        <taxon>Actinomyces</taxon>
    </lineage>
</organism>
<dbReference type="Proteomes" id="UP000199671">
    <property type="component" value="Unassembled WGS sequence"/>
</dbReference>
<proteinExistence type="predicted"/>
<protein>
    <submittedName>
        <fullName evidence="7">Transcriptional regulator, TetR family</fullName>
    </submittedName>
</protein>
<dbReference type="EMBL" id="FNHU01000001">
    <property type="protein sequence ID" value="SDM29636.1"/>
    <property type="molecule type" value="Genomic_DNA"/>
</dbReference>
<keyword evidence="2 4" id="KW-0238">DNA-binding</keyword>
<accession>A0A1G9S2D3</accession>
<feature type="DNA-binding region" description="H-T-H motif" evidence="4">
    <location>
        <begin position="60"/>
        <end position="79"/>
    </location>
</feature>
<gene>
    <name evidence="7" type="ORF">SAMN04487766_101257</name>
</gene>
<dbReference type="PANTHER" id="PTHR47506:SF1">
    <property type="entry name" value="HTH-TYPE TRANSCRIPTIONAL REGULATOR YJDC"/>
    <property type="match status" value="1"/>
</dbReference>
<evidence type="ECO:0000259" key="6">
    <source>
        <dbReference type="PROSITE" id="PS50977"/>
    </source>
</evidence>
<reference evidence="7 8" key="1">
    <citation type="submission" date="2016-10" db="EMBL/GenBank/DDBJ databases">
        <authorList>
            <person name="de Groot N.N."/>
        </authorList>
    </citation>
    <scope>NUCLEOTIDE SEQUENCE [LARGE SCALE GENOMIC DNA]</scope>
    <source>
        <strain evidence="7 8">KPR-7B</strain>
    </source>
</reference>
<dbReference type="Gene3D" id="1.10.357.10">
    <property type="entry name" value="Tetracycline Repressor, domain 2"/>
    <property type="match status" value="1"/>
</dbReference>
<feature type="domain" description="HTH tetR-type" evidence="6">
    <location>
        <begin position="37"/>
        <end position="97"/>
    </location>
</feature>
<dbReference type="InterPro" id="IPR036271">
    <property type="entry name" value="Tet_transcr_reg_TetR-rel_C_sf"/>
</dbReference>
<dbReference type="InterPro" id="IPR009057">
    <property type="entry name" value="Homeodomain-like_sf"/>
</dbReference>
<evidence type="ECO:0000256" key="5">
    <source>
        <dbReference type="SAM" id="MobiDB-lite"/>
    </source>
</evidence>
<evidence type="ECO:0000256" key="4">
    <source>
        <dbReference type="PROSITE-ProRule" id="PRU00335"/>
    </source>
</evidence>
<evidence type="ECO:0000256" key="3">
    <source>
        <dbReference type="ARBA" id="ARBA00023163"/>
    </source>
</evidence>
<dbReference type="PROSITE" id="PS50977">
    <property type="entry name" value="HTH_TETR_2"/>
    <property type="match status" value="1"/>
</dbReference>
<dbReference type="PRINTS" id="PR00455">
    <property type="entry name" value="HTHTETR"/>
</dbReference>
<evidence type="ECO:0000256" key="1">
    <source>
        <dbReference type="ARBA" id="ARBA00023015"/>
    </source>
</evidence>
<keyword evidence="3" id="KW-0804">Transcription</keyword>
<dbReference type="Gene3D" id="1.10.10.60">
    <property type="entry name" value="Homeodomain-like"/>
    <property type="match status" value="1"/>
</dbReference>
<evidence type="ECO:0000256" key="2">
    <source>
        <dbReference type="ARBA" id="ARBA00023125"/>
    </source>
</evidence>
<name>A0A1G9S2D3_9ACTO</name>
<evidence type="ECO:0000313" key="8">
    <source>
        <dbReference type="Proteomes" id="UP000199671"/>
    </source>
</evidence>
<keyword evidence="1" id="KW-0805">Transcription regulation</keyword>
<evidence type="ECO:0000313" key="7">
    <source>
        <dbReference type="EMBL" id="SDM29636.1"/>
    </source>
</evidence>
<dbReference type="AlphaFoldDB" id="A0A1G9S2D3"/>
<dbReference type="SUPFAM" id="SSF46689">
    <property type="entry name" value="Homeodomain-like"/>
    <property type="match status" value="1"/>
</dbReference>
<feature type="region of interest" description="Disordered" evidence="5">
    <location>
        <begin position="1"/>
        <end position="39"/>
    </location>
</feature>
<dbReference type="PANTHER" id="PTHR47506">
    <property type="entry name" value="TRANSCRIPTIONAL REGULATORY PROTEIN"/>
    <property type="match status" value="1"/>
</dbReference>
<dbReference type="Pfam" id="PF00440">
    <property type="entry name" value="TetR_N"/>
    <property type="match status" value="1"/>
</dbReference>
<dbReference type="GO" id="GO:0003677">
    <property type="term" value="F:DNA binding"/>
    <property type="evidence" value="ECO:0007669"/>
    <property type="project" value="UniProtKB-UniRule"/>
</dbReference>